<evidence type="ECO:0000256" key="10">
    <source>
        <dbReference type="ARBA" id="ARBA00023139"/>
    </source>
</evidence>
<dbReference type="OrthoDB" id="8815334at2759"/>
<dbReference type="Ensembl" id="ENSHCOT00000020463.1">
    <property type="protein sequence ID" value="ENSHCOP00000013214.1"/>
    <property type="gene ID" value="ENSHCOG00000016329.1"/>
</dbReference>
<evidence type="ECO:0000256" key="8">
    <source>
        <dbReference type="ARBA" id="ARBA00022692"/>
    </source>
</evidence>
<evidence type="ECO:0000256" key="6">
    <source>
        <dbReference type="ARBA" id="ARBA00022490"/>
    </source>
</evidence>
<organism evidence="14 15">
    <name type="scientific">Hippocampus comes</name>
    <name type="common">Tiger tail seahorse</name>
    <dbReference type="NCBI Taxonomy" id="109280"/>
    <lineage>
        <taxon>Eukaryota</taxon>
        <taxon>Metazoa</taxon>
        <taxon>Chordata</taxon>
        <taxon>Craniata</taxon>
        <taxon>Vertebrata</taxon>
        <taxon>Euteleostomi</taxon>
        <taxon>Actinopterygii</taxon>
        <taxon>Neopterygii</taxon>
        <taxon>Teleostei</taxon>
        <taxon>Neoteleostei</taxon>
        <taxon>Acanthomorphata</taxon>
        <taxon>Syngnathiaria</taxon>
        <taxon>Syngnathiformes</taxon>
        <taxon>Syngnathoidei</taxon>
        <taxon>Syngnathidae</taxon>
        <taxon>Hippocampus</taxon>
    </lineage>
</organism>
<sequence>MFSKATANFVRQVDPEGSLIHVSRMNDSSKLLPMALVVKRKRVWFWQRPKYRPTDFKLNDLLLGEKGLTPVVSKKEFVTYMGIFGNKLAGKLDTEAASVGIKVEALGSSKLQSDFGKLKKEEVDMNKLLQDSNKRLVDMEHVLVQQLEKRSDILAVVKERILTTAACTVTETKKEQCALHAMVGLLGKLGANIKVCIKESNNIEADMDVCLEIPSDVVIAYSVLELNIEKDGHFKICVQPGQIGGFEADKVRSWSSQDDMDVVDGRCFDENILEESPQQNGSHVEDLSPLAALPQSTRWALYCKLQDILRDRVTLSHLQCALEELCVGKTPDTTTRQEKLSDSVEDASPSLHAAHLLVAALEELPDKTLSLMCDSQPEFIKAFSILLNLMKESGPCLPLECLPTPMREEQAFQQAKKLLGSIGVTISIDSDQLWWEKGVKSQIQFLVLRLSAYGLSLLCSRQKQEFFSCVV</sequence>
<evidence type="ECO:0000256" key="1">
    <source>
        <dbReference type="ARBA" id="ARBA00004496"/>
    </source>
</evidence>
<reference evidence="14" key="1">
    <citation type="submission" date="2025-08" db="UniProtKB">
        <authorList>
            <consortium name="Ensembl"/>
        </authorList>
    </citation>
    <scope>IDENTIFICATION</scope>
</reference>
<feature type="domain" description="Gasdermin pore forming" evidence="12">
    <location>
        <begin position="1"/>
        <end position="247"/>
    </location>
</feature>
<keyword evidence="4" id="KW-1134">Transmembrane beta strand</keyword>
<dbReference type="OMA" id="HYDICLQ"/>
<dbReference type="InterPro" id="IPR041263">
    <property type="entry name" value="Gasdermin_PUB"/>
</dbReference>
<evidence type="ECO:0000256" key="7">
    <source>
        <dbReference type="ARBA" id="ARBA00022590"/>
    </source>
</evidence>
<evidence type="ECO:0000256" key="3">
    <source>
        <dbReference type="ARBA" id="ARBA00009279"/>
    </source>
</evidence>
<protein>
    <submittedName>
        <fullName evidence="14">Non-syndromic hearing impairment protein 5 homolog</fullName>
    </submittedName>
</protein>
<dbReference type="RefSeq" id="XP_019719029.1">
    <property type="nucleotide sequence ID" value="XM_019863470.1"/>
</dbReference>
<dbReference type="PANTHER" id="PTHR15207:SF3">
    <property type="entry name" value="DEAFNESS, AUTOSOMAL DOMINANT 5-RELATED"/>
    <property type="match status" value="1"/>
</dbReference>
<dbReference type="AlphaFoldDB" id="A0A3Q2Y6B4"/>
<dbReference type="KEGG" id="hcq:109512014"/>
<dbReference type="InterPro" id="IPR040460">
    <property type="entry name" value="Gasdermin_pore"/>
</dbReference>
<dbReference type="InterPro" id="IPR042377">
    <property type="entry name" value="GSDME"/>
</dbReference>
<evidence type="ECO:0000256" key="5">
    <source>
        <dbReference type="ARBA" id="ARBA00022475"/>
    </source>
</evidence>
<feature type="domain" description="Gasdermin PUB" evidence="13">
    <location>
        <begin position="287"/>
        <end position="427"/>
    </location>
</feature>
<dbReference type="PANTHER" id="PTHR15207">
    <property type="entry name" value="NONSYNDROMIC HEARING IMPAIRMENT PROTEIN"/>
    <property type="match status" value="1"/>
</dbReference>
<evidence type="ECO:0000259" key="12">
    <source>
        <dbReference type="Pfam" id="PF04598"/>
    </source>
</evidence>
<keyword evidence="9" id="KW-0472">Membrane</keyword>
<dbReference type="GO" id="GO:0012501">
    <property type="term" value="P:programmed cell death"/>
    <property type="evidence" value="ECO:0007669"/>
    <property type="project" value="InterPro"/>
</dbReference>
<name>A0A3Q2Y6B4_HIPCM</name>
<keyword evidence="5" id="KW-1003">Cell membrane</keyword>
<dbReference type="GO" id="GO:0005737">
    <property type="term" value="C:cytoplasm"/>
    <property type="evidence" value="ECO:0007669"/>
    <property type="project" value="TreeGrafter"/>
</dbReference>
<dbReference type="Pfam" id="PF17708">
    <property type="entry name" value="Gasdermin_C"/>
    <property type="match status" value="1"/>
</dbReference>
<dbReference type="GeneTree" id="ENSGT00940000155880"/>
<dbReference type="GO" id="GO:0012505">
    <property type="term" value="C:endomembrane system"/>
    <property type="evidence" value="ECO:0007669"/>
    <property type="project" value="UniProtKB-SubCell"/>
</dbReference>
<dbReference type="Proteomes" id="UP000264820">
    <property type="component" value="Unplaced"/>
</dbReference>
<keyword evidence="15" id="KW-1185">Reference proteome</keyword>
<keyword evidence="8" id="KW-0812">Transmembrane</keyword>
<evidence type="ECO:0000256" key="9">
    <source>
        <dbReference type="ARBA" id="ARBA00023136"/>
    </source>
</evidence>
<dbReference type="STRING" id="109280.ENSHCOP00000013214"/>
<dbReference type="Pfam" id="PF04598">
    <property type="entry name" value="Gasdermin"/>
    <property type="match status" value="1"/>
</dbReference>
<evidence type="ECO:0000256" key="11">
    <source>
        <dbReference type="ARBA" id="ARBA00023288"/>
    </source>
</evidence>
<evidence type="ECO:0000313" key="15">
    <source>
        <dbReference type="Proteomes" id="UP000264820"/>
    </source>
</evidence>
<keyword evidence="6" id="KW-0963">Cytoplasm</keyword>
<dbReference type="RefSeq" id="XP_019719030.1">
    <property type="nucleotide sequence ID" value="XM_019863471.1"/>
</dbReference>
<reference evidence="14" key="2">
    <citation type="submission" date="2025-09" db="UniProtKB">
        <authorList>
            <consortium name="Ensembl"/>
        </authorList>
    </citation>
    <scope>IDENTIFICATION</scope>
</reference>
<keyword evidence="11" id="KW-0449">Lipoprotein</keyword>
<proteinExistence type="inferred from homology"/>
<dbReference type="GeneID" id="109512014"/>
<evidence type="ECO:0000256" key="2">
    <source>
        <dbReference type="ARBA" id="ARBA00004651"/>
    </source>
</evidence>
<accession>A0A3Q2Y6B4</accession>
<evidence type="ECO:0000313" key="14">
    <source>
        <dbReference type="Ensembl" id="ENSHCOP00000013214.1"/>
    </source>
</evidence>
<comment type="subcellular location">
    <subcellularLocation>
        <location evidence="2">Cell membrane</location>
        <topology evidence="2">Multi-pass membrane protein</topology>
    </subcellularLocation>
    <subcellularLocation>
        <location evidence="1">Cytoplasm</location>
    </subcellularLocation>
</comment>
<keyword evidence="7" id="KW-1210">Necrosis</keyword>
<comment type="similarity">
    <text evidence="3">Belongs to the gasdermin family.</text>
</comment>
<evidence type="ECO:0000259" key="13">
    <source>
        <dbReference type="Pfam" id="PF17708"/>
    </source>
</evidence>
<keyword evidence="10" id="KW-0564">Palmitate</keyword>
<evidence type="ECO:0000256" key="4">
    <source>
        <dbReference type="ARBA" id="ARBA00022452"/>
    </source>
</evidence>